<reference evidence="6 7" key="1">
    <citation type="submission" date="2016-07" db="EMBL/GenBank/DDBJ databases">
        <title>Pervasive Adenine N6-methylation of Active Genes in Fungi.</title>
        <authorList>
            <consortium name="DOE Joint Genome Institute"/>
            <person name="Mondo S.J."/>
            <person name="Dannebaum R.O."/>
            <person name="Kuo R.C."/>
            <person name="Labutti K."/>
            <person name="Haridas S."/>
            <person name="Kuo A."/>
            <person name="Salamov A."/>
            <person name="Ahrendt S.R."/>
            <person name="Lipzen A."/>
            <person name="Sullivan W."/>
            <person name="Andreopoulos W.B."/>
            <person name="Clum A."/>
            <person name="Lindquist E."/>
            <person name="Daum C."/>
            <person name="Ramamoorthy G.K."/>
            <person name="Gryganskyi A."/>
            <person name="Culley D."/>
            <person name="Magnuson J.K."/>
            <person name="James T.Y."/>
            <person name="O'Malley M.A."/>
            <person name="Stajich J.E."/>
            <person name="Spatafora J.W."/>
            <person name="Visel A."/>
            <person name="Grigoriev I.V."/>
        </authorList>
    </citation>
    <scope>NUCLEOTIDE SEQUENCE [LARGE SCALE GENOMIC DNA]</scope>
    <source>
        <strain evidence="6 7">ATCC 12442</strain>
    </source>
</reference>
<dbReference type="PANTHER" id="PTHR23112">
    <property type="entry name" value="G PROTEIN-COUPLED RECEPTOR 157-RELATED"/>
    <property type="match status" value="1"/>
</dbReference>
<feature type="transmembrane region" description="Helical" evidence="5">
    <location>
        <begin position="287"/>
        <end position="310"/>
    </location>
</feature>
<feature type="transmembrane region" description="Helical" evidence="5">
    <location>
        <begin position="198"/>
        <end position="217"/>
    </location>
</feature>
<name>A0A1Y1W8B0_9FUNG</name>
<evidence type="ECO:0000256" key="3">
    <source>
        <dbReference type="ARBA" id="ARBA00022989"/>
    </source>
</evidence>
<dbReference type="GeneID" id="63807007"/>
<keyword evidence="7" id="KW-1185">Reference proteome</keyword>
<evidence type="ECO:0000256" key="4">
    <source>
        <dbReference type="ARBA" id="ARBA00023136"/>
    </source>
</evidence>
<evidence type="ECO:0000313" key="7">
    <source>
        <dbReference type="Proteomes" id="UP000193922"/>
    </source>
</evidence>
<organism evidence="6 7">
    <name type="scientific">Linderina pennispora</name>
    <dbReference type="NCBI Taxonomy" id="61395"/>
    <lineage>
        <taxon>Eukaryota</taxon>
        <taxon>Fungi</taxon>
        <taxon>Fungi incertae sedis</taxon>
        <taxon>Zoopagomycota</taxon>
        <taxon>Kickxellomycotina</taxon>
        <taxon>Kickxellomycetes</taxon>
        <taxon>Kickxellales</taxon>
        <taxon>Kickxellaceae</taxon>
        <taxon>Linderina</taxon>
    </lineage>
</organism>
<dbReference type="OrthoDB" id="3251871at2759"/>
<keyword evidence="3 5" id="KW-1133">Transmembrane helix</keyword>
<accession>A0A1Y1W8B0</accession>
<feature type="transmembrane region" description="Helical" evidence="5">
    <location>
        <begin position="40"/>
        <end position="61"/>
    </location>
</feature>
<protein>
    <recommendedName>
        <fullName evidence="8">G-protein coupled receptors family 1 profile domain-containing protein</fullName>
    </recommendedName>
</protein>
<evidence type="ECO:0008006" key="8">
    <source>
        <dbReference type="Google" id="ProtNLM"/>
    </source>
</evidence>
<feature type="transmembrane region" description="Helical" evidence="5">
    <location>
        <begin position="259"/>
        <end position="281"/>
    </location>
</feature>
<gene>
    <name evidence="6" type="ORF">DL89DRAFT_293060</name>
</gene>
<dbReference type="GO" id="GO:0004930">
    <property type="term" value="F:G protein-coupled receptor activity"/>
    <property type="evidence" value="ECO:0007669"/>
    <property type="project" value="TreeGrafter"/>
</dbReference>
<comment type="subcellular location">
    <subcellularLocation>
        <location evidence="1">Membrane</location>
        <topology evidence="1">Multi-pass membrane protein</topology>
    </subcellularLocation>
</comment>
<evidence type="ECO:0000313" key="6">
    <source>
        <dbReference type="EMBL" id="ORX69414.1"/>
    </source>
</evidence>
<feature type="transmembrane region" description="Helical" evidence="5">
    <location>
        <begin position="107"/>
        <end position="136"/>
    </location>
</feature>
<dbReference type="GO" id="GO:0007189">
    <property type="term" value="P:adenylate cyclase-activating G protein-coupled receptor signaling pathway"/>
    <property type="evidence" value="ECO:0007669"/>
    <property type="project" value="TreeGrafter"/>
</dbReference>
<evidence type="ECO:0000256" key="2">
    <source>
        <dbReference type="ARBA" id="ARBA00022692"/>
    </source>
</evidence>
<dbReference type="GO" id="GO:0005886">
    <property type="term" value="C:plasma membrane"/>
    <property type="evidence" value="ECO:0007669"/>
    <property type="project" value="TreeGrafter"/>
</dbReference>
<evidence type="ECO:0000256" key="1">
    <source>
        <dbReference type="ARBA" id="ARBA00004141"/>
    </source>
</evidence>
<dbReference type="STRING" id="61395.A0A1Y1W8B0"/>
<evidence type="ECO:0000256" key="5">
    <source>
        <dbReference type="SAM" id="Phobius"/>
    </source>
</evidence>
<sequence>MFGNNQFSVRTTTAEAAAAVAQYPDPHGVLGYWAVVGHGFNIASIVSSIFVIGATIVLSIRNRELFSRPSFRLSGWIAAADLIYSVTQLFVFNNDYMSTLSEANLRAIVWMLAGSVVSFVFLTVCIGIHLVLTVLMRKTHIANRIQGYYEYVSFVLGFLVTHSYMYMYEKIGWMPSMQVFRIATSESEYNRNIWVAHYMWTAAGIVFLFIISILIYLQMMSVINRVEETQGPEKLDMLDGSTLNMMTDMRRKYIRSATLRIACYPIVPIVTQTWNIVTNMITDSQPFWLYIMANLMPATQGMINMLIFLMNPAFDKTHQRITKYVRRTCSRKNRNIPSKLPLHSSSEDFACKEDASTTQLSYNLKSGSQAAADKNTNTNYLCNYDANRSTDTIQFSTTL</sequence>
<feature type="transmembrane region" description="Helical" evidence="5">
    <location>
        <begin position="148"/>
        <end position="167"/>
    </location>
</feature>
<comment type="caution">
    <text evidence="6">The sequence shown here is derived from an EMBL/GenBank/DDBJ whole genome shotgun (WGS) entry which is preliminary data.</text>
</comment>
<dbReference type="Proteomes" id="UP000193922">
    <property type="component" value="Unassembled WGS sequence"/>
</dbReference>
<keyword evidence="2 5" id="KW-0812">Transmembrane</keyword>
<dbReference type="RefSeq" id="XP_040743102.1">
    <property type="nucleotide sequence ID" value="XM_040890359.1"/>
</dbReference>
<keyword evidence="4 5" id="KW-0472">Membrane</keyword>
<dbReference type="EMBL" id="MCFD01000007">
    <property type="protein sequence ID" value="ORX69414.1"/>
    <property type="molecule type" value="Genomic_DNA"/>
</dbReference>
<dbReference type="AlphaFoldDB" id="A0A1Y1W8B0"/>
<proteinExistence type="predicted"/>
<dbReference type="PANTHER" id="PTHR23112:SF0">
    <property type="entry name" value="TRANSMEMBRANE PROTEIN 116"/>
    <property type="match status" value="1"/>
</dbReference>
<feature type="transmembrane region" description="Helical" evidence="5">
    <location>
        <begin position="73"/>
        <end position="92"/>
    </location>
</feature>
<dbReference type="Gene3D" id="1.20.1070.10">
    <property type="entry name" value="Rhodopsin 7-helix transmembrane proteins"/>
    <property type="match status" value="1"/>
</dbReference>